<evidence type="ECO:0000256" key="1">
    <source>
        <dbReference type="ARBA" id="ARBA00004162"/>
    </source>
</evidence>
<dbReference type="InterPro" id="IPR025713">
    <property type="entry name" value="MotB-like_N_dom"/>
</dbReference>
<evidence type="ECO:0000256" key="8">
    <source>
        <dbReference type="SAM" id="MobiDB-lite"/>
    </source>
</evidence>
<evidence type="ECO:0000256" key="3">
    <source>
        <dbReference type="ARBA" id="ARBA00022475"/>
    </source>
</evidence>
<keyword evidence="11" id="KW-0966">Cell projection</keyword>
<dbReference type="NCBIfam" id="NF005831">
    <property type="entry name" value="PRK07734.1"/>
    <property type="match status" value="1"/>
</dbReference>
<dbReference type="PROSITE" id="PS51123">
    <property type="entry name" value="OMPA_2"/>
    <property type="match status" value="1"/>
</dbReference>
<protein>
    <submittedName>
        <fullName evidence="11">Flagellar motor protein MotB</fullName>
    </submittedName>
</protein>
<keyword evidence="5 9" id="KW-1133">Transmembrane helix</keyword>
<keyword evidence="11" id="KW-0282">Flagellum</keyword>
<dbReference type="RefSeq" id="WP_126866949.1">
    <property type="nucleotide sequence ID" value="NZ_JAUSTX010000017.1"/>
</dbReference>
<dbReference type="InterPro" id="IPR050330">
    <property type="entry name" value="Bact_OuterMem_StrucFunc"/>
</dbReference>
<dbReference type="EMBL" id="RYZZ01000040">
    <property type="protein sequence ID" value="RUQ25541.1"/>
    <property type="molecule type" value="Genomic_DNA"/>
</dbReference>
<evidence type="ECO:0000256" key="4">
    <source>
        <dbReference type="ARBA" id="ARBA00022692"/>
    </source>
</evidence>
<name>A0A3S1B1D5_9BACI</name>
<evidence type="ECO:0000256" key="5">
    <source>
        <dbReference type="ARBA" id="ARBA00022989"/>
    </source>
</evidence>
<dbReference type="GO" id="GO:0005886">
    <property type="term" value="C:plasma membrane"/>
    <property type="evidence" value="ECO:0007669"/>
    <property type="project" value="UniProtKB-SubCell"/>
</dbReference>
<dbReference type="PANTHER" id="PTHR30329:SF21">
    <property type="entry name" value="LIPOPROTEIN YIAD-RELATED"/>
    <property type="match status" value="1"/>
</dbReference>
<comment type="similarity">
    <text evidence="2">Belongs to the MotB family.</text>
</comment>
<evidence type="ECO:0000256" key="7">
    <source>
        <dbReference type="PROSITE-ProRule" id="PRU00473"/>
    </source>
</evidence>
<feature type="domain" description="OmpA-like" evidence="10">
    <location>
        <begin position="131"/>
        <end position="253"/>
    </location>
</feature>
<proteinExistence type="inferred from homology"/>
<feature type="compositionally biased region" description="Low complexity" evidence="8">
    <location>
        <begin position="70"/>
        <end position="79"/>
    </location>
</feature>
<dbReference type="InterPro" id="IPR006665">
    <property type="entry name" value="OmpA-like"/>
</dbReference>
<dbReference type="Pfam" id="PF13677">
    <property type="entry name" value="MotB_plug"/>
    <property type="match status" value="1"/>
</dbReference>
<evidence type="ECO:0000256" key="6">
    <source>
        <dbReference type="ARBA" id="ARBA00023136"/>
    </source>
</evidence>
<sequence>MAKRKKQKRHEEHVDESWLVPYADILTLLLALFIVLFATSSVDANKFKQLSTVFNQIFNGGTGVMDYQSPVNNNNPSNTNKKEMDQSVNQESGKGIPGKEEEQELAEIQRKVNQYIQKKQLTNKLATSLTEEGLLVTIRDNVLFGSGSADVREEDRKISRDISELLVMNPPRSIIISGHTDNIPIQTSQYDSNWDLSVMRAVNFMKMLLENEKLNPESFSAKGYGEFKPVASNKTDKGRAKNRRVEILIMPRVN</sequence>
<comment type="caution">
    <text evidence="11">The sequence shown here is derived from an EMBL/GenBank/DDBJ whole genome shotgun (WGS) entry which is preliminary data.</text>
</comment>
<dbReference type="Gene3D" id="3.30.1330.60">
    <property type="entry name" value="OmpA-like domain"/>
    <property type="match status" value="1"/>
</dbReference>
<evidence type="ECO:0000313" key="12">
    <source>
        <dbReference type="Proteomes" id="UP000267430"/>
    </source>
</evidence>
<dbReference type="PANTHER" id="PTHR30329">
    <property type="entry name" value="STATOR ELEMENT OF FLAGELLAR MOTOR COMPLEX"/>
    <property type="match status" value="1"/>
</dbReference>
<reference evidence="11 12" key="1">
    <citation type="submission" date="2018-12" db="EMBL/GenBank/DDBJ databases">
        <title>Bacillus chawlae sp. nov., Bacillus glennii sp. nov., and Bacillus saganii sp. nov. Isolated from the Vehicle Assembly Building at Kennedy Space Center where the Viking Spacecraft were Assembled.</title>
        <authorList>
            <person name="Seuylemezian A."/>
            <person name="Vaishampayan P."/>
        </authorList>
    </citation>
    <scope>NUCLEOTIDE SEQUENCE [LARGE SCALE GENOMIC DNA]</scope>
    <source>
        <strain evidence="11 12">L5</strain>
    </source>
</reference>
<organism evidence="11 12">
    <name type="scientific">Peribacillus cavernae</name>
    <dbReference type="NCBI Taxonomy" id="1674310"/>
    <lineage>
        <taxon>Bacteria</taxon>
        <taxon>Bacillati</taxon>
        <taxon>Bacillota</taxon>
        <taxon>Bacilli</taxon>
        <taxon>Bacillales</taxon>
        <taxon>Bacillaceae</taxon>
        <taxon>Peribacillus</taxon>
    </lineage>
</organism>
<feature type="transmembrane region" description="Helical" evidence="9">
    <location>
        <begin position="21"/>
        <end position="42"/>
    </location>
</feature>
<keyword evidence="4 9" id="KW-0812">Transmembrane</keyword>
<feature type="region of interest" description="Disordered" evidence="8">
    <location>
        <begin position="70"/>
        <end position="99"/>
    </location>
</feature>
<dbReference type="Pfam" id="PF00691">
    <property type="entry name" value="OmpA"/>
    <property type="match status" value="1"/>
</dbReference>
<dbReference type="AlphaFoldDB" id="A0A3S1B1D5"/>
<evidence type="ECO:0000259" key="10">
    <source>
        <dbReference type="PROSITE" id="PS51123"/>
    </source>
</evidence>
<accession>A0A3S1B1D5</accession>
<keyword evidence="11" id="KW-0969">Cilium</keyword>
<evidence type="ECO:0000256" key="2">
    <source>
        <dbReference type="ARBA" id="ARBA00008914"/>
    </source>
</evidence>
<dbReference type="CDD" id="cd07185">
    <property type="entry name" value="OmpA_C-like"/>
    <property type="match status" value="1"/>
</dbReference>
<evidence type="ECO:0000313" key="11">
    <source>
        <dbReference type="EMBL" id="RUQ25541.1"/>
    </source>
</evidence>
<dbReference type="SUPFAM" id="SSF103088">
    <property type="entry name" value="OmpA-like"/>
    <property type="match status" value="1"/>
</dbReference>
<comment type="subcellular location">
    <subcellularLocation>
        <location evidence="1">Cell membrane</location>
        <topology evidence="1">Single-pass membrane protein</topology>
    </subcellularLocation>
</comment>
<keyword evidence="6 7" id="KW-0472">Membrane</keyword>
<keyword evidence="12" id="KW-1185">Reference proteome</keyword>
<dbReference type="InterPro" id="IPR036737">
    <property type="entry name" value="OmpA-like_sf"/>
</dbReference>
<dbReference type="Proteomes" id="UP000267430">
    <property type="component" value="Unassembled WGS sequence"/>
</dbReference>
<keyword evidence="3" id="KW-1003">Cell membrane</keyword>
<evidence type="ECO:0000256" key="9">
    <source>
        <dbReference type="SAM" id="Phobius"/>
    </source>
</evidence>
<dbReference type="OrthoDB" id="9815217at2"/>
<gene>
    <name evidence="11" type="primary">motB</name>
    <name evidence="11" type="ORF">ELQ35_20030</name>
</gene>